<dbReference type="Pfam" id="PF00528">
    <property type="entry name" value="BPD_transp_1"/>
    <property type="match status" value="1"/>
</dbReference>
<dbReference type="GO" id="GO:0022857">
    <property type="term" value="F:transmembrane transporter activity"/>
    <property type="evidence" value="ECO:0007669"/>
    <property type="project" value="InterPro"/>
</dbReference>
<dbReference type="AlphaFoldDB" id="Q0G1Z0"/>
<evidence type="ECO:0000256" key="8">
    <source>
        <dbReference type="ARBA" id="ARBA00023136"/>
    </source>
</evidence>
<dbReference type="PROSITE" id="PS50928">
    <property type="entry name" value="ABC_TM1"/>
    <property type="match status" value="1"/>
</dbReference>
<evidence type="ECO:0000256" key="5">
    <source>
        <dbReference type="ARBA" id="ARBA00022692"/>
    </source>
</evidence>
<dbReference type="GO" id="GO:0043190">
    <property type="term" value="C:ATP-binding cassette (ABC) transporter complex"/>
    <property type="evidence" value="ECO:0007669"/>
    <property type="project" value="InterPro"/>
</dbReference>
<gene>
    <name evidence="11" type="ORF">FP2506_01535</name>
</gene>
<dbReference type="InterPro" id="IPR010065">
    <property type="entry name" value="AA_ABC_transptr_permease_3TM"/>
</dbReference>
<dbReference type="NCBIfam" id="TIGR01726">
    <property type="entry name" value="HEQRo_perm_3TM"/>
    <property type="match status" value="1"/>
</dbReference>
<dbReference type="CDD" id="cd06261">
    <property type="entry name" value="TM_PBP2"/>
    <property type="match status" value="1"/>
</dbReference>
<evidence type="ECO:0000256" key="9">
    <source>
        <dbReference type="RuleBase" id="RU363032"/>
    </source>
</evidence>
<evidence type="ECO:0000256" key="2">
    <source>
        <dbReference type="ARBA" id="ARBA00010072"/>
    </source>
</evidence>
<feature type="transmembrane region" description="Helical" evidence="9">
    <location>
        <begin position="269"/>
        <end position="292"/>
    </location>
</feature>
<comment type="similarity">
    <text evidence="2">Belongs to the binding-protein-dependent transport system permease family. HisMQ subfamily.</text>
</comment>
<feature type="transmembrane region" description="Helical" evidence="9">
    <location>
        <begin position="228"/>
        <end position="249"/>
    </location>
</feature>
<feature type="transmembrane region" description="Helical" evidence="9">
    <location>
        <begin position="138"/>
        <end position="160"/>
    </location>
</feature>
<dbReference type="RefSeq" id="WP_007065457.1">
    <property type="nucleotide sequence ID" value="NZ_DS022272.1"/>
</dbReference>
<dbReference type="GO" id="GO:0006865">
    <property type="term" value="P:amino acid transport"/>
    <property type="evidence" value="ECO:0007669"/>
    <property type="project" value="UniProtKB-KW"/>
</dbReference>
<comment type="caution">
    <text evidence="11">The sequence shown here is derived from an EMBL/GenBank/DDBJ whole genome shotgun (WGS) entry which is preliminary data.</text>
</comment>
<evidence type="ECO:0000256" key="4">
    <source>
        <dbReference type="ARBA" id="ARBA00022475"/>
    </source>
</evidence>
<keyword evidence="4" id="KW-1003">Cell membrane</keyword>
<dbReference type="Gene3D" id="1.10.3720.10">
    <property type="entry name" value="MetI-like"/>
    <property type="match status" value="1"/>
</dbReference>
<dbReference type="PANTHER" id="PTHR30614:SF37">
    <property type="entry name" value="AMINO-ACID ABC TRANSPORTER PERMEASE PROTEIN YHDX-RELATED"/>
    <property type="match status" value="1"/>
</dbReference>
<evidence type="ECO:0000256" key="1">
    <source>
        <dbReference type="ARBA" id="ARBA00004429"/>
    </source>
</evidence>
<comment type="subcellular location">
    <subcellularLocation>
        <location evidence="1">Cell inner membrane</location>
        <topology evidence="1">Multi-pass membrane protein</topology>
    </subcellularLocation>
    <subcellularLocation>
        <location evidence="9">Cell membrane</location>
        <topology evidence="9">Multi-pass membrane protein</topology>
    </subcellularLocation>
</comment>
<dbReference type="HOGENOM" id="CLU_019602_8_0_5"/>
<keyword evidence="8 9" id="KW-0472">Membrane</keyword>
<proteinExistence type="inferred from homology"/>
<feature type="domain" description="ABC transmembrane type-1" evidence="10">
    <location>
        <begin position="96"/>
        <end position="388"/>
    </location>
</feature>
<dbReference type="eggNOG" id="COG4597">
    <property type="taxonomic scope" value="Bacteria"/>
</dbReference>
<dbReference type="PANTHER" id="PTHR30614">
    <property type="entry name" value="MEMBRANE COMPONENT OF AMINO ACID ABC TRANSPORTER"/>
    <property type="match status" value="1"/>
</dbReference>
<keyword evidence="5 9" id="KW-0812">Transmembrane</keyword>
<dbReference type="STRING" id="217511.GCA_001463845_02241"/>
<evidence type="ECO:0000256" key="6">
    <source>
        <dbReference type="ARBA" id="ARBA00022970"/>
    </source>
</evidence>
<feature type="transmembrane region" description="Helical" evidence="9">
    <location>
        <begin position="188"/>
        <end position="208"/>
    </location>
</feature>
<evidence type="ECO:0000313" key="12">
    <source>
        <dbReference type="Proteomes" id="UP000004310"/>
    </source>
</evidence>
<keyword evidence="7 9" id="KW-1133">Transmembrane helix</keyword>
<protein>
    <submittedName>
        <fullName evidence="11">Probable general l-amino acid transport permease abc transporter protein</fullName>
    </submittedName>
</protein>
<dbReference type="InterPro" id="IPR043429">
    <property type="entry name" value="ArtM/GltK/GlnP/TcyL/YhdX-like"/>
</dbReference>
<reference evidence="11 12" key="1">
    <citation type="journal article" date="2010" name="J. Bacteriol.">
        <title>Genome sequence of Fulvimarina pelagi HTCC2506T, a Mn(II)-oxidizing alphaproteobacterium possessing an aerobic anoxygenic photosynthetic gene cluster and Xanthorhodopsin.</title>
        <authorList>
            <person name="Kang I."/>
            <person name="Oh H.M."/>
            <person name="Lim S.I."/>
            <person name="Ferriera S."/>
            <person name="Giovannoni S.J."/>
            <person name="Cho J.C."/>
        </authorList>
    </citation>
    <scope>NUCLEOTIDE SEQUENCE [LARGE SCALE GENOMIC DNA]</scope>
    <source>
        <strain evidence="11 12">HTCC2506</strain>
    </source>
</reference>
<feature type="transmembrane region" description="Helical" evidence="9">
    <location>
        <begin position="91"/>
        <end position="117"/>
    </location>
</feature>
<evidence type="ECO:0000256" key="3">
    <source>
        <dbReference type="ARBA" id="ARBA00022448"/>
    </source>
</evidence>
<evidence type="ECO:0000313" key="11">
    <source>
        <dbReference type="EMBL" id="EAU41408.1"/>
    </source>
</evidence>
<feature type="transmembrane region" description="Helical" evidence="9">
    <location>
        <begin position="26"/>
        <end position="48"/>
    </location>
</feature>
<organism evidence="11 12">
    <name type="scientific">Fulvimarina pelagi HTCC2506</name>
    <dbReference type="NCBI Taxonomy" id="314231"/>
    <lineage>
        <taxon>Bacteria</taxon>
        <taxon>Pseudomonadati</taxon>
        <taxon>Pseudomonadota</taxon>
        <taxon>Alphaproteobacteria</taxon>
        <taxon>Hyphomicrobiales</taxon>
        <taxon>Aurantimonadaceae</taxon>
        <taxon>Fulvimarina</taxon>
    </lineage>
</organism>
<dbReference type="Proteomes" id="UP000004310">
    <property type="component" value="Unassembled WGS sequence"/>
</dbReference>
<evidence type="ECO:0000256" key="7">
    <source>
        <dbReference type="ARBA" id="ARBA00022989"/>
    </source>
</evidence>
<name>Q0G1Z0_9HYPH</name>
<keyword evidence="6" id="KW-0029">Amino-acid transport</keyword>
<dbReference type="InterPro" id="IPR035906">
    <property type="entry name" value="MetI-like_sf"/>
</dbReference>
<evidence type="ECO:0000259" key="10">
    <source>
        <dbReference type="PROSITE" id="PS50928"/>
    </source>
</evidence>
<keyword evidence="12" id="KW-1185">Reference proteome</keyword>
<keyword evidence="3 9" id="KW-0813">Transport</keyword>
<dbReference type="EMBL" id="AATP01000003">
    <property type="protein sequence ID" value="EAU41408.1"/>
    <property type="molecule type" value="Genomic_DNA"/>
</dbReference>
<feature type="transmembrane region" description="Helical" evidence="9">
    <location>
        <begin position="369"/>
        <end position="391"/>
    </location>
</feature>
<accession>Q0G1Z0</accession>
<sequence length="400" mass="42961">MAANIETSGGVRASSSSSSGLLNDPFFRSFAIQATLIIGLALFVWWLVDNTARNLAQANIASGFGFLSNRAGFDIGQTPIEYSNSATYGRALIVGLVNTLIVAGTGIVFATIVGFIIGIGRLSQNFLVRLLSTVYVEVFRNIPPLLVILFWYFGVISALGSPRGISENPFGFYLTNRGLQTPSFAFEVLAWASFVVFAAGLAAAIVLARRNRRHQLKTGDRKPTLWPVLGLVVGLPLVAFLVTGMPATIDIPTPGTFNLQGGFQIKPEFVALFLALSLYTAAFIAEIVRAGILSVSKGQTEASSALGLRRGLTLRLVIVPQAFRVIIPPLTSQYLNLIKNSSLGLAIGYPELFAIGTTVLNQSGQSIEIIVICMGVYLSISIAVSIFMNWFNSKMALAER</sequence>
<dbReference type="SUPFAM" id="SSF161098">
    <property type="entry name" value="MetI-like"/>
    <property type="match status" value="2"/>
</dbReference>
<dbReference type="InterPro" id="IPR000515">
    <property type="entry name" value="MetI-like"/>
</dbReference>